<proteinExistence type="predicted"/>
<keyword evidence="2" id="KW-1133">Transmembrane helix</keyword>
<accession>A0AAV9UV37</accession>
<comment type="caution">
    <text evidence="3">The sequence shown here is derived from an EMBL/GenBank/DDBJ whole genome shotgun (WGS) entry which is preliminary data.</text>
</comment>
<feature type="compositionally biased region" description="Basic residues" evidence="1">
    <location>
        <begin position="80"/>
        <end position="92"/>
    </location>
</feature>
<organism evidence="3 4">
    <name type="scientific">Orbilia brochopaga</name>
    <dbReference type="NCBI Taxonomy" id="3140254"/>
    <lineage>
        <taxon>Eukaryota</taxon>
        <taxon>Fungi</taxon>
        <taxon>Dikarya</taxon>
        <taxon>Ascomycota</taxon>
        <taxon>Pezizomycotina</taxon>
        <taxon>Orbiliomycetes</taxon>
        <taxon>Orbiliales</taxon>
        <taxon>Orbiliaceae</taxon>
        <taxon>Orbilia</taxon>
    </lineage>
</organism>
<feature type="region of interest" description="Disordered" evidence="1">
    <location>
        <begin position="54"/>
        <end position="105"/>
    </location>
</feature>
<evidence type="ECO:0000256" key="1">
    <source>
        <dbReference type="SAM" id="MobiDB-lite"/>
    </source>
</evidence>
<dbReference type="EMBL" id="JAVHNQ010000004">
    <property type="protein sequence ID" value="KAK6349583.1"/>
    <property type="molecule type" value="Genomic_DNA"/>
</dbReference>
<sequence>MAALQTALDSIIQKYPPAVLLIAFITAASLAILVITVSNNLSVSLLGWHSCSSMRPCSPDPTSSTSDQSEYDNLENSSNRKTKKKPKKKVRFRLRESPRLKRQPP</sequence>
<keyword evidence="2" id="KW-0812">Transmembrane</keyword>
<keyword evidence="2" id="KW-0472">Membrane</keyword>
<keyword evidence="4" id="KW-1185">Reference proteome</keyword>
<reference evidence="3 4" key="1">
    <citation type="submission" date="2019-10" db="EMBL/GenBank/DDBJ databases">
        <authorList>
            <person name="Palmer J.M."/>
        </authorList>
    </citation>
    <scope>NUCLEOTIDE SEQUENCE [LARGE SCALE GENOMIC DNA]</scope>
    <source>
        <strain evidence="3 4">TWF696</strain>
    </source>
</reference>
<evidence type="ECO:0000313" key="4">
    <source>
        <dbReference type="Proteomes" id="UP001375240"/>
    </source>
</evidence>
<dbReference type="Proteomes" id="UP001375240">
    <property type="component" value="Unassembled WGS sequence"/>
</dbReference>
<dbReference type="AlphaFoldDB" id="A0AAV9UV37"/>
<evidence type="ECO:0000313" key="3">
    <source>
        <dbReference type="EMBL" id="KAK6349583.1"/>
    </source>
</evidence>
<name>A0AAV9UV37_9PEZI</name>
<evidence type="ECO:0000256" key="2">
    <source>
        <dbReference type="SAM" id="Phobius"/>
    </source>
</evidence>
<protein>
    <submittedName>
        <fullName evidence="3">Uncharacterized protein</fullName>
    </submittedName>
</protein>
<gene>
    <name evidence="3" type="ORF">TWF696_005868</name>
</gene>
<feature type="transmembrane region" description="Helical" evidence="2">
    <location>
        <begin position="18"/>
        <end position="37"/>
    </location>
</feature>